<dbReference type="GO" id="GO:0005524">
    <property type="term" value="F:ATP binding"/>
    <property type="evidence" value="ECO:0007669"/>
    <property type="project" value="UniProtKB-KW"/>
</dbReference>
<name>A0A919BDY1_9GAMM</name>
<comment type="subunit">
    <text evidence="1">Homodimer.</text>
</comment>
<dbReference type="GO" id="GO:0003746">
    <property type="term" value="F:translation elongation factor activity"/>
    <property type="evidence" value="ECO:0007669"/>
    <property type="project" value="UniProtKB-KW"/>
</dbReference>
<dbReference type="EMBL" id="BNCK01000002">
    <property type="protein sequence ID" value="GHF82108.1"/>
    <property type="molecule type" value="Genomic_DNA"/>
</dbReference>
<keyword evidence="7" id="KW-0251">Elongation factor</keyword>
<dbReference type="InterPro" id="IPR018149">
    <property type="entry name" value="Lys-tRNA-synth_II_C"/>
</dbReference>
<dbReference type="NCBIfam" id="TIGR00462">
    <property type="entry name" value="genX"/>
    <property type="match status" value="1"/>
</dbReference>
<comment type="catalytic activity">
    <reaction evidence="5">
        <text>D-beta-lysine + L-lysyl-[protein] + ATP = N(6)-((3R)-3,6-diaminohexanoyl)-L-lysyl-[protein] + AMP + diphosphate + H(+)</text>
        <dbReference type="Rhea" id="RHEA:83435"/>
        <dbReference type="Rhea" id="RHEA-COMP:9752"/>
        <dbReference type="Rhea" id="RHEA-COMP:20131"/>
        <dbReference type="ChEBI" id="CHEBI:15378"/>
        <dbReference type="ChEBI" id="CHEBI:29969"/>
        <dbReference type="ChEBI" id="CHEBI:30616"/>
        <dbReference type="ChEBI" id="CHEBI:33019"/>
        <dbReference type="ChEBI" id="CHEBI:84138"/>
        <dbReference type="ChEBI" id="CHEBI:156053"/>
        <dbReference type="ChEBI" id="CHEBI:456215"/>
    </reaction>
    <physiologicalReaction direction="left-to-right" evidence="5">
        <dbReference type="Rhea" id="RHEA:83436"/>
    </physiologicalReaction>
</comment>
<dbReference type="Pfam" id="PF00152">
    <property type="entry name" value="tRNA-synt_2"/>
    <property type="match status" value="1"/>
</dbReference>
<feature type="domain" description="Aminoacyl-transfer RNA synthetases class-II family profile" evidence="6">
    <location>
        <begin position="14"/>
        <end position="313"/>
    </location>
</feature>
<keyword evidence="4" id="KW-0067">ATP-binding</keyword>
<dbReference type="PANTHER" id="PTHR42918:SF6">
    <property type="entry name" value="ELONGATION FACTOR P--(R)-BETA-LYSINE LIGASE"/>
    <property type="match status" value="1"/>
</dbReference>
<dbReference type="RefSeq" id="WP_189767329.1">
    <property type="nucleotide sequence ID" value="NZ_BNCK01000002.1"/>
</dbReference>
<dbReference type="NCBIfam" id="NF006828">
    <property type="entry name" value="PRK09350.1"/>
    <property type="match status" value="1"/>
</dbReference>
<organism evidence="7 8">
    <name type="scientific">Thalassotalea marina</name>
    <dbReference type="NCBI Taxonomy" id="1673741"/>
    <lineage>
        <taxon>Bacteria</taxon>
        <taxon>Pseudomonadati</taxon>
        <taxon>Pseudomonadota</taxon>
        <taxon>Gammaproteobacteria</taxon>
        <taxon>Alteromonadales</taxon>
        <taxon>Colwelliaceae</taxon>
        <taxon>Thalassotalea</taxon>
    </lineage>
</organism>
<dbReference type="SUPFAM" id="SSF55681">
    <property type="entry name" value="Class II aaRS and biotin synthetases"/>
    <property type="match status" value="1"/>
</dbReference>
<evidence type="ECO:0000256" key="5">
    <source>
        <dbReference type="ARBA" id="ARBA00052794"/>
    </source>
</evidence>
<keyword evidence="8" id="KW-1185">Reference proteome</keyword>
<keyword evidence="3" id="KW-0547">Nucleotide-binding</keyword>
<dbReference type="FunFam" id="3.30.930.10:FF:000017">
    <property type="entry name" value="Elongation factor P--(R)-beta-lysine ligase"/>
    <property type="match status" value="1"/>
</dbReference>
<dbReference type="GO" id="GO:0006430">
    <property type="term" value="P:lysyl-tRNA aminoacylation"/>
    <property type="evidence" value="ECO:0007669"/>
    <property type="project" value="InterPro"/>
</dbReference>
<evidence type="ECO:0000313" key="7">
    <source>
        <dbReference type="EMBL" id="GHF82108.1"/>
    </source>
</evidence>
<accession>A0A919BDY1</accession>
<evidence type="ECO:0000256" key="3">
    <source>
        <dbReference type="ARBA" id="ARBA00022741"/>
    </source>
</evidence>
<dbReference type="InterPro" id="IPR045864">
    <property type="entry name" value="aa-tRNA-synth_II/BPL/LPL"/>
</dbReference>
<comment type="caution">
    <text evidence="7">The sequence shown here is derived from an EMBL/GenBank/DDBJ whole genome shotgun (WGS) entry which is preliminary data.</text>
</comment>
<evidence type="ECO:0000256" key="4">
    <source>
        <dbReference type="ARBA" id="ARBA00022840"/>
    </source>
</evidence>
<dbReference type="InterPro" id="IPR006195">
    <property type="entry name" value="aa-tRNA-synth_II"/>
</dbReference>
<dbReference type="GO" id="GO:0004824">
    <property type="term" value="F:lysine-tRNA ligase activity"/>
    <property type="evidence" value="ECO:0007669"/>
    <property type="project" value="InterPro"/>
</dbReference>
<keyword evidence="2 7" id="KW-0436">Ligase</keyword>
<dbReference type="InterPro" id="IPR004525">
    <property type="entry name" value="EpmA"/>
</dbReference>
<reference evidence="7" key="2">
    <citation type="submission" date="2020-09" db="EMBL/GenBank/DDBJ databases">
        <authorList>
            <person name="Sun Q."/>
            <person name="Kim S."/>
        </authorList>
    </citation>
    <scope>NUCLEOTIDE SEQUENCE</scope>
    <source>
        <strain evidence="7">KCTC 42731</strain>
    </source>
</reference>
<dbReference type="InterPro" id="IPR004364">
    <property type="entry name" value="Aa-tRNA-synt_II"/>
</dbReference>
<dbReference type="Gene3D" id="3.30.930.10">
    <property type="entry name" value="Bira Bifunctional Protein, Domain 2"/>
    <property type="match status" value="1"/>
</dbReference>
<dbReference type="AlphaFoldDB" id="A0A919BDY1"/>
<dbReference type="PROSITE" id="PS50862">
    <property type="entry name" value="AA_TRNA_LIGASE_II"/>
    <property type="match status" value="1"/>
</dbReference>
<sequence length="319" mass="36603">MWQANLSWEDAKKRAEIIATIRQFFTTREVIEVETPLLSHGTVTDVHLDAFSTKAYPAIDNKLMYLQTSPEFAMKRLLASGFQSIYQICKAFRYEDSGRFHNAEFTMLEWYRLGFDHYALMDEVDELLQYVLACEPSDKFTYQQLFQTYLNIDPLNTDLNELKACLAANDILGDWITAEKDLDVLLQVLFSEVIERQIGKERPVMVYHYPSSQAALAKISKEDNRVAERFECYFHGIELANGFHELVNASEQAERFKQDNLKRKAIGKPEMPIDDNFLQALEVGLPKCAGVALGVDRLLMIALKKTSIEKVLTFTTENA</sequence>
<keyword evidence="7" id="KW-0648">Protein biosynthesis</keyword>
<dbReference type="GO" id="GO:0000049">
    <property type="term" value="F:tRNA binding"/>
    <property type="evidence" value="ECO:0007669"/>
    <property type="project" value="TreeGrafter"/>
</dbReference>
<dbReference type="GO" id="GO:0005829">
    <property type="term" value="C:cytosol"/>
    <property type="evidence" value="ECO:0007669"/>
    <property type="project" value="TreeGrafter"/>
</dbReference>
<gene>
    <name evidence="7" type="primary">epmA</name>
    <name evidence="7" type="ORF">GCM10017161_06620</name>
</gene>
<proteinExistence type="predicted"/>
<dbReference type="Proteomes" id="UP000623842">
    <property type="component" value="Unassembled WGS sequence"/>
</dbReference>
<reference evidence="7" key="1">
    <citation type="journal article" date="2014" name="Int. J. Syst. Evol. Microbiol.">
        <title>Complete genome sequence of Corynebacterium casei LMG S-19264T (=DSM 44701T), isolated from a smear-ripened cheese.</title>
        <authorList>
            <consortium name="US DOE Joint Genome Institute (JGI-PGF)"/>
            <person name="Walter F."/>
            <person name="Albersmeier A."/>
            <person name="Kalinowski J."/>
            <person name="Ruckert C."/>
        </authorList>
    </citation>
    <scope>NUCLEOTIDE SEQUENCE</scope>
    <source>
        <strain evidence="7">KCTC 42731</strain>
    </source>
</reference>
<evidence type="ECO:0000313" key="8">
    <source>
        <dbReference type="Proteomes" id="UP000623842"/>
    </source>
</evidence>
<dbReference type="PANTHER" id="PTHR42918">
    <property type="entry name" value="LYSYL-TRNA SYNTHETASE"/>
    <property type="match status" value="1"/>
</dbReference>
<protein>
    <submittedName>
        <fullName evidence="7">Elongation factor P--(R)-beta-lysine ligase</fullName>
    </submittedName>
</protein>
<evidence type="ECO:0000256" key="2">
    <source>
        <dbReference type="ARBA" id="ARBA00022598"/>
    </source>
</evidence>
<evidence type="ECO:0000256" key="1">
    <source>
        <dbReference type="ARBA" id="ARBA00011738"/>
    </source>
</evidence>
<evidence type="ECO:0000259" key="6">
    <source>
        <dbReference type="PROSITE" id="PS50862"/>
    </source>
</evidence>
<dbReference type="PRINTS" id="PR00982">
    <property type="entry name" value="TRNASYNTHLYS"/>
</dbReference>